<evidence type="ECO:0000313" key="5">
    <source>
        <dbReference type="Proteomes" id="UP000037269"/>
    </source>
</evidence>
<dbReference type="Pfam" id="PF03795">
    <property type="entry name" value="YCII"/>
    <property type="match status" value="1"/>
</dbReference>
<dbReference type="AlphaFoldDB" id="A0A0D1YG30"/>
<dbReference type="EMBL" id="FNED01000010">
    <property type="protein sequence ID" value="SDJ00179.1"/>
    <property type="molecule type" value="Genomic_DNA"/>
</dbReference>
<dbReference type="OrthoDB" id="162319at2"/>
<sequence>MPYYAAIMKTVDKEQDKMVRTEHIEYLNHLIEEGKIFAKGPFTDGSGGLIIFHVASYEEAKHLTDQDPVTKVGSRIFEIKEWKSSLIAK</sequence>
<protein>
    <submittedName>
        <fullName evidence="4">Uncharacterized conserved protein YciI, contains a putative active-site phosphohistidine</fullName>
    </submittedName>
</protein>
<name>A0A0D1YG30_ANEMI</name>
<dbReference type="RefSeq" id="WP_043064747.1">
    <property type="nucleotide sequence ID" value="NZ_BJOA01000050.1"/>
</dbReference>
<dbReference type="Proteomes" id="UP000182836">
    <property type="component" value="Unassembled WGS sequence"/>
</dbReference>
<proteinExistence type="inferred from homology"/>
<reference evidence="3 5" key="1">
    <citation type="submission" date="2015-07" db="EMBL/GenBank/DDBJ databases">
        <title>Fjat-14205 dsm 2895.</title>
        <authorList>
            <person name="Liu B."/>
            <person name="Wang J."/>
            <person name="Zhu Y."/>
            <person name="Liu G."/>
            <person name="Chen Q."/>
            <person name="Chen Z."/>
            <person name="Lan J."/>
            <person name="Che J."/>
            <person name="Ge C."/>
            <person name="Shi H."/>
            <person name="Pan Z."/>
            <person name="Liu X."/>
        </authorList>
    </citation>
    <scope>NUCLEOTIDE SEQUENCE [LARGE SCALE GENOMIC DNA]</scope>
    <source>
        <strain evidence="3 5">DSM 2895</strain>
    </source>
</reference>
<feature type="domain" description="YCII-related" evidence="2">
    <location>
        <begin position="4"/>
        <end position="83"/>
    </location>
</feature>
<evidence type="ECO:0000259" key="2">
    <source>
        <dbReference type="Pfam" id="PF03795"/>
    </source>
</evidence>
<dbReference type="GeneID" id="42307388"/>
<dbReference type="Gene3D" id="3.30.70.1060">
    <property type="entry name" value="Dimeric alpha+beta barrel"/>
    <property type="match status" value="1"/>
</dbReference>
<dbReference type="SUPFAM" id="SSF54909">
    <property type="entry name" value="Dimeric alpha+beta barrel"/>
    <property type="match status" value="1"/>
</dbReference>
<evidence type="ECO:0000313" key="4">
    <source>
        <dbReference type="EMBL" id="SDJ00179.1"/>
    </source>
</evidence>
<dbReference type="Proteomes" id="UP000037269">
    <property type="component" value="Unassembled WGS sequence"/>
</dbReference>
<reference evidence="4 6" key="2">
    <citation type="submission" date="2016-10" db="EMBL/GenBank/DDBJ databases">
        <authorList>
            <person name="de Groot N.N."/>
        </authorList>
    </citation>
    <scope>NUCLEOTIDE SEQUENCE [LARGE SCALE GENOMIC DNA]</scope>
    <source>
        <strain evidence="4 6">DSM 2895</strain>
    </source>
</reference>
<organism evidence="3 5">
    <name type="scientific">Aneurinibacillus migulanus</name>
    <name type="common">Bacillus migulanus</name>
    <dbReference type="NCBI Taxonomy" id="47500"/>
    <lineage>
        <taxon>Bacteria</taxon>
        <taxon>Bacillati</taxon>
        <taxon>Bacillota</taxon>
        <taxon>Bacilli</taxon>
        <taxon>Bacillales</taxon>
        <taxon>Paenibacillaceae</taxon>
        <taxon>Aneurinibacillus group</taxon>
        <taxon>Aneurinibacillus</taxon>
    </lineage>
</organism>
<dbReference type="PANTHER" id="PTHR37828">
    <property type="entry name" value="GSR2449 PROTEIN"/>
    <property type="match status" value="1"/>
</dbReference>
<dbReference type="PANTHER" id="PTHR37828:SF1">
    <property type="entry name" value="YCII-RELATED DOMAIN-CONTAINING PROTEIN"/>
    <property type="match status" value="1"/>
</dbReference>
<gene>
    <name evidence="3" type="ORF">AF333_19740</name>
    <name evidence="4" type="ORF">SAMN04487909_11080</name>
</gene>
<evidence type="ECO:0000313" key="3">
    <source>
        <dbReference type="EMBL" id="KON97371.1"/>
    </source>
</evidence>
<dbReference type="EMBL" id="LGUG01000004">
    <property type="protein sequence ID" value="KON97371.1"/>
    <property type="molecule type" value="Genomic_DNA"/>
</dbReference>
<comment type="similarity">
    <text evidence="1">Belongs to the YciI family.</text>
</comment>
<dbReference type="InterPro" id="IPR011008">
    <property type="entry name" value="Dimeric_a/b-barrel"/>
</dbReference>
<dbReference type="STRING" id="47500.AF333_19740"/>
<accession>A0A0D1YG30</accession>
<evidence type="ECO:0000313" key="6">
    <source>
        <dbReference type="Proteomes" id="UP000182836"/>
    </source>
</evidence>
<keyword evidence="5" id="KW-1185">Reference proteome</keyword>
<evidence type="ECO:0000256" key="1">
    <source>
        <dbReference type="ARBA" id="ARBA00007689"/>
    </source>
</evidence>
<dbReference type="InterPro" id="IPR005545">
    <property type="entry name" value="YCII"/>
</dbReference>
<dbReference type="PATRIC" id="fig|47500.8.peg.4955"/>